<dbReference type="RefSeq" id="XP_020084320.1">
    <property type="nucleotide sequence ID" value="XM_020228731.1"/>
</dbReference>
<evidence type="ECO:0000313" key="1">
    <source>
        <dbReference type="Proteomes" id="UP000515123"/>
    </source>
</evidence>
<reference evidence="2" key="2">
    <citation type="submission" date="2025-08" db="UniProtKB">
        <authorList>
            <consortium name="RefSeq"/>
        </authorList>
    </citation>
    <scope>IDENTIFICATION</scope>
    <source>
        <tissue evidence="2">Leaf</tissue>
    </source>
</reference>
<proteinExistence type="predicted"/>
<gene>
    <name evidence="2" type="primary">LOC109707467</name>
</gene>
<keyword evidence="1" id="KW-1185">Reference proteome</keyword>
<sequence length="218" mass="24413">MYTTTIHKQLHASGNKHYPRINFERVVAQNHFGFLVLQVPVDSTTLMSIKGPVNYRRVQWQIWRWQVFCGSVNFDFSNGAADSLSESCCCCVYSKQANFLSYILPRMLICIKLQFKNSCTIQVLTICRLCRLCCAALCQCQCLTDLYNAHIAIIADAALCGLMHLDTAFKTLCGALECCDLPFAAADRCAITLPVASAIFITLPRCTITGKKTCTRER</sequence>
<dbReference type="Proteomes" id="UP000515123">
    <property type="component" value="Linkage group 3"/>
</dbReference>
<protein>
    <submittedName>
        <fullName evidence="2">Uncharacterized protein LOC109707467</fullName>
    </submittedName>
</protein>
<dbReference type="GeneID" id="109707467"/>
<organism evidence="1 2">
    <name type="scientific">Ananas comosus</name>
    <name type="common">Pineapple</name>
    <name type="synonym">Ananas ananas</name>
    <dbReference type="NCBI Taxonomy" id="4615"/>
    <lineage>
        <taxon>Eukaryota</taxon>
        <taxon>Viridiplantae</taxon>
        <taxon>Streptophyta</taxon>
        <taxon>Embryophyta</taxon>
        <taxon>Tracheophyta</taxon>
        <taxon>Spermatophyta</taxon>
        <taxon>Magnoliopsida</taxon>
        <taxon>Liliopsida</taxon>
        <taxon>Poales</taxon>
        <taxon>Bromeliaceae</taxon>
        <taxon>Bromelioideae</taxon>
        <taxon>Ananas</taxon>
    </lineage>
</organism>
<reference evidence="1" key="1">
    <citation type="journal article" date="2015" name="Nat. Genet.">
        <title>The pineapple genome and the evolution of CAM photosynthesis.</title>
        <authorList>
            <person name="Ming R."/>
            <person name="VanBuren R."/>
            <person name="Wai C.M."/>
            <person name="Tang H."/>
            <person name="Schatz M.C."/>
            <person name="Bowers J.E."/>
            <person name="Lyons E."/>
            <person name="Wang M.L."/>
            <person name="Chen J."/>
            <person name="Biggers E."/>
            <person name="Zhang J."/>
            <person name="Huang L."/>
            <person name="Zhang L."/>
            <person name="Miao W."/>
            <person name="Zhang J."/>
            <person name="Ye Z."/>
            <person name="Miao C."/>
            <person name="Lin Z."/>
            <person name="Wang H."/>
            <person name="Zhou H."/>
            <person name="Yim W.C."/>
            <person name="Priest H.D."/>
            <person name="Zheng C."/>
            <person name="Woodhouse M."/>
            <person name="Edger P.P."/>
            <person name="Guyot R."/>
            <person name="Guo H.B."/>
            <person name="Guo H."/>
            <person name="Zheng G."/>
            <person name="Singh R."/>
            <person name="Sharma A."/>
            <person name="Min X."/>
            <person name="Zheng Y."/>
            <person name="Lee H."/>
            <person name="Gurtowski J."/>
            <person name="Sedlazeck F.J."/>
            <person name="Harkess A."/>
            <person name="McKain M.R."/>
            <person name="Liao Z."/>
            <person name="Fang J."/>
            <person name="Liu J."/>
            <person name="Zhang X."/>
            <person name="Zhang Q."/>
            <person name="Hu W."/>
            <person name="Qin Y."/>
            <person name="Wang K."/>
            <person name="Chen L.Y."/>
            <person name="Shirley N."/>
            <person name="Lin Y.R."/>
            <person name="Liu L.Y."/>
            <person name="Hernandez A.G."/>
            <person name="Wright C.L."/>
            <person name="Bulone V."/>
            <person name="Tuskan G.A."/>
            <person name="Heath K."/>
            <person name="Zee F."/>
            <person name="Moore P.H."/>
            <person name="Sunkar R."/>
            <person name="Leebens-Mack J.H."/>
            <person name="Mockler T."/>
            <person name="Bennetzen J.L."/>
            <person name="Freeling M."/>
            <person name="Sankoff D."/>
            <person name="Paterson A.H."/>
            <person name="Zhu X."/>
            <person name="Yang X."/>
            <person name="Smith J.A."/>
            <person name="Cushman J.C."/>
            <person name="Paull R.E."/>
            <person name="Yu Q."/>
        </authorList>
    </citation>
    <scope>NUCLEOTIDE SEQUENCE [LARGE SCALE GENOMIC DNA]</scope>
    <source>
        <strain evidence="1">cv. F153</strain>
    </source>
</reference>
<name>A0A6P5ESZ7_ANACO</name>
<dbReference type="AlphaFoldDB" id="A0A6P5ESZ7"/>
<evidence type="ECO:0000313" key="2">
    <source>
        <dbReference type="RefSeq" id="XP_020084320.1"/>
    </source>
</evidence>
<accession>A0A6P5ESZ7</accession>